<dbReference type="EMBL" id="JBBPFD010000007">
    <property type="protein sequence ID" value="KAK7919488.1"/>
    <property type="molecule type" value="Genomic_DNA"/>
</dbReference>
<reference evidence="3" key="1">
    <citation type="submission" date="2024-04" db="EMBL/GenBank/DDBJ databases">
        <title>Salinicola lusitanus LLJ914,a marine bacterium isolated from the Okinawa Trough.</title>
        <authorList>
            <person name="Li J."/>
        </authorList>
    </citation>
    <scope>NUCLEOTIDE SEQUENCE [LARGE SCALE GENOMIC DNA]</scope>
</reference>
<organism evidence="2 3">
    <name type="scientific">Mugilogobius chulae</name>
    <name type="common">yellowstripe goby</name>
    <dbReference type="NCBI Taxonomy" id="88201"/>
    <lineage>
        <taxon>Eukaryota</taxon>
        <taxon>Metazoa</taxon>
        <taxon>Chordata</taxon>
        <taxon>Craniata</taxon>
        <taxon>Vertebrata</taxon>
        <taxon>Euteleostomi</taxon>
        <taxon>Actinopterygii</taxon>
        <taxon>Neopterygii</taxon>
        <taxon>Teleostei</taxon>
        <taxon>Neoteleostei</taxon>
        <taxon>Acanthomorphata</taxon>
        <taxon>Gobiaria</taxon>
        <taxon>Gobiiformes</taxon>
        <taxon>Gobioidei</taxon>
        <taxon>Gobiidae</taxon>
        <taxon>Gobionellinae</taxon>
        <taxon>Mugilogobius</taxon>
    </lineage>
</organism>
<proteinExistence type="predicted"/>
<accession>A0AAW0PL21</accession>
<dbReference type="Proteomes" id="UP001460270">
    <property type="component" value="Unassembled WGS sequence"/>
</dbReference>
<feature type="region of interest" description="Disordered" evidence="1">
    <location>
        <begin position="1"/>
        <end position="23"/>
    </location>
</feature>
<protein>
    <submittedName>
        <fullName evidence="2">Uncharacterized protein</fullName>
    </submittedName>
</protein>
<dbReference type="PANTHER" id="PTHR28457">
    <property type="entry name" value="COILED-COIL DOMAIN-CONTAINING PROTEIN 189"/>
    <property type="match status" value="1"/>
</dbReference>
<gene>
    <name evidence="2" type="ORF">WMY93_010772</name>
</gene>
<sequence>MAGGGKRTAHKQPPKETDHKEEAPPFLQWDVMSLEQLQDAMGKREEELHVLLSNKLNLTNSNVCMKEAALLQYYLQGLCWARDTHFSPLQTSFTVAVLDMLIRNITERDMDFVDNVLEFAKALAVACQCPSSDEGPSPLLSTEQAKGLIRFINSLFQKYQLYKALHSSAQEAQLFCAQETVDSLWSQDTLVPLEEGIPTALANSDICH</sequence>
<comment type="caution">
    <text evidence="2">The sequence shown here is derived from an EMBL/GenBank/DDBJ whole genome shotgun (WGS) entry which is preliminary data.</text>
</comment>
<keyword evidence="3" id="KW-1185">Reference proteome</keyword>
<dbReference type="AlphaFoldDB" id="A0AAW0PL21"/>
<evidence type="ECO:0000313" key="3">
    <source>
        <dbReference type="Proteomes" id="UP001460270"/>
    </source>
</evidence>
<name>A0AAW0PL21_9GOBI</name>
<feature type="compositionally biased region" description="Basic and acidic residues" evidence="1">
    <location>
        <begin position="13"/>
        <end position="23"/>
    </location>
</feature>
<evidence type="ECO:0000256" key="1">
    <source>
        <dbReference type="SAM" id="MobiDB-lite"/>
    </source>
</evidence>
<dbReference type="Pfam" id="PF14769">
    <property type="entry name" value="CLAMP"/>
    <property type="match status" value="1"/>
</dbReference>
<dbReference type="InterPro" id="IPR032727">
    <property type="entry name" value="CLAMP"/>
</dbReference>
<evidence type="ECO:0000313" key="2">
    <source>
        <dbReference type="EMBL" id="KAK7919488.1"/>
    </source>
</evidence>
<dbReference type="PANTHER" id="PTHR28457:SF3">
    <property type="entry name" value="CILIARY-ASSOCIATED CALCIUM-BINDING COILED-COIL PROTEIN 1"/>
    <property type="match status" value="1"/>
</dbReference>